<accession>H1VLI9</accession>
<keyword evidence="1" id="KW-0472">Membrane</keyword>
<evidence type="ECO:0000313" key="2">
    <source>
        <dbReference type="EMBL" id="CCF41092.1"/>
    </source>
</evidence>
<feature type="transmembrane region" description="Helical" evidence="1">
    <location>
        <begin position="12"/>
        <end position="34"/>
    </location>
</feature>
<name>H1VLI9_COLHI</name>
<dbReference type="HOGENOM" id="CLU_2120925_0_0_1"/>
<dbReference type="AlphaFoldDB" id="H1VLI9"/>
<dbReference type="VEuPathDB" id="FungiDB:CH63R_05503"/>
<keyword evidence="1" id="KW-0812">Transmembrane</keyword>
<proteinExistence type="predicted"/>
<organism evidence="2 3">
    <name type="scientific">Colletotrichum higginsianum (strain IMI 349063)</name>
    <name type="common">Crucifer anthracnose fungus</name>
    <dbReference type="NCBI Taxonomy" id="759273"/>
    <lineage>
        <taxon>Eukaryota</taxon>
        <taxon>Fungi</taxon>
        <taxon>Dikarya</taxon>
        <taxon>Ascomycota</taxon>
        <taxon>Pezizomycotina</taxon>
        <taxon>Sordariomycetes</taxon>
        <taxon>Hypocreomycetidae</taxon>
        <taxon>Glomerellales</taxon>
        <taxon>Glomerellaceae</taxon>
        <taxon>Colletotrichum</taxon>
        <taxon>Colletotrichum destructivum species complex</taxon>
    </lineage>
</organism>
<sequence>MMGRLQPELFSQISLLIFHHGCLCGGTFMAVLWFKIFDYHIPKSFEPPTEDCLRIGQCDIGECRFANARILRVMGDLDAGEQVSVNLIFPSVLRFFSSLPPRWILDAVVIIESI</sequence>
<evidence type="ECO:0000313" key="3">
    <source>
        <dbReference type="Proteomes" id="UP000007174"/>
    </source>
</evidence>
<dbReference type="Proteomes" id="UP000007174">
    <property type="component" value="Unassembled WGS sequence"/>
</dbReference>
<reference evidence="3" key="1">
    <citation type="journal article" date="2012" name="Nat. Genet.">
        <title>Lifestyle transitions in plant pathogenic Colletotrichum fungi deciphered by genome and transcriptome analyses.</title>
        <authorList>
            <person name="O'Connell R.J."/>
            <person name="Thon M.R."/>
            <person name="Hacquard S."/>
            <person name="Amyotte S.G."/>
            <person name="Kleemann J."/>
            <person name="Torres M.F."/>
            <person name="Damm U."/>
            <person name="Buiate E.A."/>
            <person name="Epstein L."/>
            <person name="Alkan N."/>
            <person name="Altmueller J."/>
            <person name="Alvarado-Balderrama L."/>
            <person name="Bauser C.A."/>
            <person name="Becker C."/>
            <person name="Birren B.W."/>
            <person name="Chen Z."/>
            <person name="Choi J."/>
            <person name="Crouch J.A."/>
            <person name="Duvick J.P."/>
            <person name="Farman M.A."/>
            <person name="Gan P."/>
            <person name="Heiman D."/>
            <person name="Henrissat B."/>
            <person name="Howard R.J."/>
            <person name="Kabbage M."/>
            <person name="Koch C."/>
            <person name="Kracher B."/>
            <person name="Kubo Y."/>
            <person name="Law A.D."/>
            <person name="Lebrun M.-H."/>
            <person name="Lee Y.-H."/>
            <person name="Miyara I."/>
            <person name="Moore N."/>
            <person name="Neumann U."/>
            <person name="Nordstroem K."/>
            <person name="Panaccione D.G."/>
            <person name="Panstruga R."/>
            <person name="Place M."/>
            <person name="Proctor R.H."/>
            <person name="Prusky D."/>
            <person name="Rech G."/>
            <person name="Reinhardt R."/>
            <person name="Rollins J.A."/>
            <person name="Rounsley S."/>
            <person name="Schardl C.L."/>
            <person name="Schwartz D.C."/>
            <person name="Shenoy N."/>
            <person name="Shirasu K."/>
            <person name="Sikhakolli U.R."/>
            <person name="Stueber K."/>
            <person name="Sukno S.A."/>
            <person name="Sweigard J.A."/>
            <person name="Takano Y."/>
            <person name="Takahara H."/>
            <person name="Trail F."/>
            <person name="van der Does H.C."/>
            <person name="Voll L.M."/>
            <person name="Will I."/>
            <person name="Young S."/>
            <person name="Zeng Q."/>
            <person name="Zhang J."/>
            <person name="Zhou S."/>
            <person name="Dickman M.B."/>
            <person name="Schulze-Lefert P."/>
            <person name="Ver Loren van Themaat E."/>
            <person name="Ma L.-J."/>
            <person name="Vaillancourt L.J."/>
        </authorList>
    </citation>
    <scope>NUCLEOTIDE SEQUENCE [LARGE SCALE GENOMIC DNA]</scope>
    <source>
        <strain evidence="3">IMI 349063</strain>
    </source>
</reference>
<dbReference type="EMBL" id="CACQ02004484">
    <property type="protein sequence ID" value="CCF41092.1"/>
    <property type="molecule type" value="Genomic_DNA"/>
</dbReference>
<keyword evidence="1" id="KW-1133">Transmembrane helix</keyword>
<evidence type="ECO:0000256" key="1">
    <source>
        <dbReference type="SAM" id="Phobius"/>
    </source>
</evidence>
<gene>
    <name evidence="2" type="ORF">CH063_11480</name>
</gene>
<protein>
    <submittedName>
        <fullName evidence="2">Uncharacterized protein</fullName>
    </submittedName>
</protein>